<dbReference type="SMART" id="SM00960">
    <property type="entry name" value="Robl_LC7"/>
    <property type="match status" value="1"/>
</dbReference>
<dbReference type="Pfam" id="PF03259">
    <property type="entry name" value="Robl_LC7"/>
    <property type="match status" value="1"/>
</dbReference>
<dbReference type="PANTHER" id="PTHR36222:SF1">
    <property type="entry name" value="SERINE PROTEASE INHIBITOR RV3364C"/>
    <property type="match status" value="1"/>
</dbReference>
<protein>
    <submittedName>
        <fullName evidence="2">Regulator of Ras-like GTPase activity (Roadblock/LC7/MglB family)</fullName>
    </submittedName>
</protein>
<evidence type="ECO:0000313" key="2">
    <source>
        <dbReference type="EMBL" id="MDH6221491.1"/>
    </source>
</evidence>
<reference evidence="2 3" key="1">
    <citation type="submission" date="2023-04" db="EMBL/GenBank/DDBJ databases">
        <title>Forest soil microbial communities from Buena Vista Peninsula, Colon Province, Panama.</title>
        <authorList>
            <person name="Bouskill N."/>
        </authorList>
    </citation>
    <scope>NUCLEOTIDE SEQUENCE [LARGE SCALE GENOMIC DNA]</scope>
    <source>
        <strain evidence="2 3">GGS1</strain>
    </source>
</reference>
<name>A0ABT6LYW0_9ACTN</name>
<evidence type="ECO:0000313" key="3">
    <source>
        <dbReference type="Proteomes" id="UP001160499"/>
    </source>
</evidence>
<comment type="caution">
    <text evidence="2">The sequence shown here is derived from an EMBL/GenBank/DDBJ whole genome shotgun (WGS) entry which is preliminary data.</text>
</comment>
<dbReference type="Gene3D" id="3.30.450.30">
    <property type="entry name" value="Dynein light chain 2a, cytoplasmic"/>
    <property type="match status" value="1"/>
</dbReference>
<dbReference type="InterPro" id="IPR053141">
    <property type="entry name" value="Mycobact_SerProt_Inhib_Rv3364c"/>
</dbReference>
<dbReference type="PANTHER" id="PTHR36222">
    <property type="entry name" value="SERINE PROTEASE INHIBITOR RV3364C"/>
    <property type="match status" value="1"/>
</dbReference>
<dbReference type="RefSeq" id="WP_280882206.1">
    <property type="nucleotide sequence ID" value="NZ_JARXVH010000023.1"/>
</dbReference>
<proteinExistence type="predicted"/>
<dbReference type="EMBL" id="JARXVH010000023">
    <property type="protein sequence ID" value="MDH6221491.1"/>
    <property type="molecule type" value="Genomic_DNA"/>
</dbReference>
<dbReference type="SUPFAM" id="SSF103196">
    <property type="entry name" value="Roadblock/LC7 domain"/>
    <property type="match status" value="1"/>
</dbReference>
<feature type="domain" description="Roadblock/LAMTOR2" evidence="1">
    <location>
        <begin position="21"/>
        <end position="123"/>
    </location>
</feature>
<keyword evidence="3" id="KW-1185">Reference proteome</keyword>
<dbReference type="InterPro" id="IPR004942">
    <property type="entry name" value="Roadblock/LAMTOR2_dom"/>
</dbReference>
<gene>
    <name evidence="2" type="ORF">M2283_008838</name>
</gene>
<organism evidence="2 3">
    <name type="scientific">Streptomyces pseudovenezuelae</name>
    <dbReference type="NCBI Taxonomy" id="67350"/>
    <lineage>
        <taxon>Bacteria</taxon>
        <taxon>Bacillati</taxon>
        <taxon>Actinomycetota</taxon>
        <taxon>Actinomycetes</taxon>
        <taxon>Kitasatosporales</taxon>
        <taxon>Streptomycetaceae</taxon>
        <taxon>Streptomyces</taxon>
        <taxon>Streptomyces aurantiacus group</taxon>
    </lineage>
</organism>
<dbReference type="Proteomes" id="UP001160499">
    <property type="component" value="Unassembled WGS sequence"/>
</dbReference>
<evidence type="ECO:0000259" key="1">
    <source>
        <dbReference type="SMART" id="SM00960"/>
    </source>
</evidence>
<sequence length="162" mass="17059">MTHDSTAVSVHSPKVVQGQVTRLLDEFVKDTAGVTHALLVTREGLKQASVSHMEDEWADKVAAAFSGVASLAHGTKGPTDKTMPASQVIIERPDTLFLMTEAGTGSAFNDTGETVSTILVVLARPDANLGAVGYAAGHLVQRFAPFMTTPVRTRDGQDAGVE</sequence>
<accession>A0ABT6LYW0</accession>